<keyword evidence="1" id="KW-0677">Repeat</keyword>
<reference evidence="4 5" key="1">
    <citation type="submission" date="2014-04" db="EMBL/GenBank/DDBJ databases">
        <title>Evolutionary Origins and Diversification of the Mycorrhizal Mutualists.</title>
        <authorList>
            <consortium name="DOE Joint Genome Institute"/>
            <consortium name="Mycorrhizal Genomics Consortium"/>
            <person name="Kohler A."/>
            <person name="Kuo A."/>
            <person name="Nagy L.G."/>
            <person name="Floudas D."/>
            <person name="Copeland A."/>
            <person name="Barry K.W."/>
            <person name="Cichocki N."/>
            <person name="Veneault-Fourrey C."/>
            <person name="LaButti K."/>
            <person name="Lindquist E.A."/>
            <person name="Lipzen A."/>
            <person name="Lundell T."/>
            <person name="Morin E."/>
            <person name="Murat C."/>
            <person name="Riley R."/>
            <person name="Ohm R."/>
            <person name="Sun H."/>
            <person name="Tunlid A."/>
            <person name="Henrissat B."/>
            <person name="Grigoriev I.V."/>
            <person name="Hibbett D.S."/>
            <person name="Martin F."/>
        </authorList>
    </citation>
    <scope>NUCLEOTIDE SEQUENCE [LARGE SCALE GENOMIC DNA]</scope>
    <source>
        <strain evidence="4 5">FD-317 M1</strain>
    </source>
</reference>
<sequence>EELGKLPTTLNDTYKHILDNIHISHKQHTLHIFECLAYAKHPLSPWELAEVFTVKFKPNGDAVLLPNFHVSKAEDEILKTCSTLIQIVDGSEKHLSRIVEFAHLSIKEYLHSDEAKEGYQIRPSRGHATLAKLCISSLMYSSDLMTLPLGVYVIDYWLDHEALNKILDPQSPEKFIHWRNMAVHGRRYNQNVQALYCAAALGQSKAVQKWLAGFPGVVDLQGGLLGTPLCAASCYGRMEVIQILLGYNASVQGQGGRNWTPLHYAASNGHIEVTHLLLQHNAAVNAPQGDNATPLFITAQNGHLEVVHLLLEHNAAVDAPKKNNATPLFIAAQEGHLEVAHLLLE</sequence>
<feature type="repeat" description="ANK" evidence="3">
    <location>
        <begin position="290"/>
        <end position="322"/>
    </location>
</feature>
<dbReference type="PANTHER" id="PTHR24201:SF16">
    <property type="entry name" value="ANKYRIN-1-LIKE-RELATED"/>
    <property type="match status" value="1"/>
</dbReference>
<feature type="repeat" description="ANK" evidence="3">
    <location>
        <begin position="323"/>
        <end position="345"/>
    </location>
</feature>
<protein>
    <submittedName>
        <fullName evidence="4">Uncharacterized protein</fullName>
    </submittedName>
</protein>
<dbReference type="PANTHER" id="PTHR24201">
    <property type="entry name" value="ANK_REP_REGION DOMAIN-CONTAINING PROTEIN"/>
    <property type="match status" value="1"/>
</dbReference>
<gene>
    <name evidence="4" type="ORF">GYMLUDRAFT_135520</name>
</gene>
<dbReference type="InterPro" id="IPR002110">
    <property type="entry name" value="Ankyrin_rpt"/>
</dbReference>
<dbReference type="GO" id="GO:0005634">
    <property type="term" value="C:nucleus"/>
    <property type="evidence" value="ECO:0007669"/>
    <property type="project" value="TreeGrafter"/>
</dbReference>
<dbReference type="HOGENOM" id="CLU_805506_0_0_1"/>
<dbReference type="OrthoDB" id="194358at2759"/>
<dbReference type="Gene3D" id="1.25.40.20">
    <property type="entry name" value="Ankyrin repeat-containing domain"/>
    <property type="match status" value="1"/>
</dbReference>
<dbReference type="SMART" id="SM00248">
    <property type="entry name" value="ANK"/>
    <property type="match status" value="3"/>
</dbReference>
<dbReference type="Proteomes" id="UP000053593">
    <property type="component" value="Unassembled WGS sequence"/>
</dbReference>
<feature type="non-terminal residue" evidence="4">
    <location>
        <position position="1"/>
    </location>
</feature>
<feature type="non-terminal residue" evidence="4">
    <location>
        <position position="345"/>
    </location>
</feature>
<dbReference type="InterPro" id="IPR036770">
    <property type="entry name" value="Ankyrin_rpt-contain_sf"/>
</dbReference>
<name>A0A0D0BZS5_9AGAR</name>
<evidence type="ECO:0000256" key="2">
    <source>
        <dbReference type="ARBA" id="ARBA00023043"/>
    </source>
</evidence>
<evidence type="ECO:0000313" key="5">
    <source>
        <dbReference type="Proteomes" id="UP000053593"/>
    </source>
</evidence>
<dbReference type="EMBL" id="KN834771">
    <property type="protein sequence ID" value="KIK61436.1"/>
    <property type="molecule type" value="Genomic_DNA"/>
</dbReference>
<feature type="repeat" description="ANK" evidence="3">
    <location>
        <begin position="257"/>
        <end position="289"/>
    </location>
</feature>
<dbReference type="Pfam" id="PF12796">
    <property type="entry name" value="Ank_2"/>
    <property type="match status" value="2"/>
</dbReference>
<dbReference type="PROSITE" id="PS50297">
    <property type="entry name" value="ANK_REP_REGION"/>
    <property type="match status" value="3"/>
</dbReference>
<evidence type="ECO:0000256" key="1">
    <source>
        <dbReference type="ARBA" id="ARBA00022737"/>
    </source>
</evidence>
<accession>A0A0D0BZS5</accession>
<proteinExistence type="predicted"/>
<keyword evidence="2 3" id="KW-0040">ANK repeat</keyword>
<organism evidence="4 5">
    <name type="scientific">Collybiopsis luxurians FD-317 M1</name>
    <dbReference type="NCBI Taxonomy" id="944289"/>
    <lineage>
        <taxon>Eukaryota</taxon>
        <taxon>Fungi</taxon>
        <taxon>Dikarya</taxon>
        <taxon>Basidiomycota</taxon>
        <taxon>Agaricomycotina</taxon>
        <taxon>Agaricomycetes</taxon>
        <taxon>Agaricomycetidae</taxon>
        <taxon>Agaricales</taxon>
        <taxon>Marasmiineae</taxon>
        <taxon>Omphalotaceae</taxon>
        <taxon>Collybiopsis</taxon>
        <taxon>Collybiopsis luxurians</taxon>
    </lineage>
</organism>
<dbReference type="AlphaFoldDB" id="A0A0D0BZS5"/>
<keyword evidence="5" id="KW-1185">Reference proteome</keyword>
<dbReference type="InterPro" id="IPR050776">
    <property type="entry name" value="Ank_Repeat/CDKN_Inhibitor"/>
</dbReference>
<dbReference type="PROSITE" id="PS50088">
    <property type="entry name" value="ANK_REPEAT"/>
    <property type="match status" value="3"/>
</dbReference>
<evidence type="ECO:0000313" key="4">
    <source>
        <dbReference type="EMBL" id="KIK61436.1"/>
    </source>
</evidence>
<evidence type="ECO:0000256" key="3">
    <source>
        <dbReference type="PROSITE-ProRule" id="PRU00023"/>
    </source>
</evidence>
<dbReference type="SUPFAM" id="SSF48403">
    <property type="entry name" value="Ankyrin repeat"/>
    <property type="match status" value="1"/>
</dbReference>
<dbReference type="PRINTS" id="PR01415">
    <property type="entry name" value="ANKYRIN"/>
</dbReference>